<sequence>GKLGNQYASILVRPPIPLLLVSLAILLPSARSEIHLGELSIFWGIAMMIIGLGKQVKVLALATDATDVPMALYSGIFNIG</sequence>
<feature type="non-terminal residue" evidence="2">
    <location>
        <position position="1"/>
    </location>
</feature>
<organism evidence="2 3">
    <name type="scientific">Escherichia marmotae</name>
    <dbReference type="NCBI Taxonomy" id="1499973"/>
    <lineage>
        <taxon>Bacteria</taxon>
        <taxon>Pseudomonadati</taxon>
        <taxon>Pseudomonadota</taxon>
        <taxon>Gammaproteobacteria</taxon>
        <taxon>Enterobacterales</taxon>
        <taxon>Enterobacteriaceae</taxon>
        <taxon>Escherichia</taxon>
    </lineage>
</organism>
<keyword evidence="1" id="KW-0812">Transmembrane</keyword>
<protein>
    <submittedName>
        <fullName evidence="2">Sugar transporter</fullName>
    </submittedName>
</protein>
<feature type="transmembrane region" description="Helical" evidence="1">
    <location>
        <begin position="7"/>
        <end position="28"/>
    </location>
</feature>
<evidence type="ECO:0000313" key="3">
    <source>
        <dbReference type="Proteomes" id="UP001206878"/>
    </source>
</evidence>
<dbReference type="EMBL" id="JANPXH010001627">
    <property type="protein sequence ID" value="MCR6679693.1"/>
    <property type="molecule type" value="Genomic_DNA"/>
</dbReference>
<feature type="transmembrane region" description="Helical" evidence="1">
    <location>
        <begin position="34"/>
        <end position="53"/>
    </location>
</feature>
<keyword evidence="1" id="KW-0472">Membrane</keyword>
<name>A0AAW5N2S9_9ESCH</name>
<comment type="caution">
    <text evidence="2">The sequence shown here is derived from an EMBL/GenBank/DDBJ whole genome shotgun (WGS) entry which is preliminary data.</text>
</comment>
<gene>
    <name evidence="2" type="ORF">NVV43_30220</name>
</gene>
<reference evidence="2" key="1">
    <citation type="submission" date="2022-07" db="EMBL/GenBank/DDBJ databases">
        <title>Diversity of ethanolamine utilization by human commensal Escherichia coli.</title>
        <authorList>
            <person name="Jubelin G."/>
        </authorList>
    </citation>
    <scope>NUCLEOTIDE SEQUENCE</scope>
    <source>
        <strain evidence="2">S1</strain>
    </source>
</reference>
<dbReference type="AlphaFoldDB" id="A0AAW5N2S9"/>
<keyword evidence="2" id="KW-0813">Transport</keyword>
<proteinExistence type="predicted"/>
<dbReference type="Proteomes" id="UP001206878">
    <property type="component" value="Unassembled WGS sequence"/>
</dbReference>
<accession>A0AAW5N2S9</accession>
<keyword evidence="2" id="KW-0762">Sugar transport</keyword>
<evidence type="ECO:0000256" key="1">
    <source>
        <dbReference type="SAM" id="Phobius"/>
    </source>
</evidence>
<keyword evidence="1" id="KW-1133">Transmembrane helix</keyword>
<feature type="non-terminal residue" evidence="2">
    <location>
        <position position="80"/>
    </location>
</feature>
<evidence type="ECO:0000313" key="2">
    <source>
        <dbReference type="EMBL" id="MCR6679693.1"/>
    </source>
</evidence>